<dbReference type="OrthoDB" id="3576735at2"/>
<evidence type="ECO:0000256" key="2">
    <source>
        <dbReference type="SAM" id="Phobius"/>
    </source>
</evidence>
<evidence type="ECO:0000313" key="4">
    <source>
        <dbReference type="EMBL" id="SES78538.1"/>
    </source>
</evidence>
<keyword evidence="2" id="KW-0812">Transmembrane</keyword>
<dbReference type="RefSeq" id="WP_091438508.1">
    <property type="nucleotide sequence ID" value="NZ_FOIE01000001.1"/>
</dbReference>
<keyword evidence="2" id="KW-1133">Transmembrane helix</keyword>
<gene>
    <name evidence="4" type="ORF">SAMN04488546_0494</name>
</gene>
<dbReference type="EMBL" id="FOIE01000001">
    <property type="protein sequence ID" value="SES78538.1"/>
    <property type="molecule type" value="Genomic_DNA"/>
</dbReference>
<keyword evidence="2" id="KW-0472">Membrane</keyword>
<evidence type="ECO:0000313" key="5">
    <source>
        <dbReference type="Proteomes" id="UP000198507"/>
    </source>
</evidence>
<feature type="transmembrane region" description="Helical" evidence="2">
    <location>
        <begin position="133"/>
        <end position="166"/>
    </location>
</feature>
<feature type="transmembrane region" description="Helical" evidence="2">
    <location>
        <begin position="99"/>
        <end position="121"/>
    </location>
</feature>
<name>A0A1H9ZAP0_9ACTN</name>
<sequence>MTSPAGGTHVPGRPGGHPAAGATPQAGPGTPPEVSTPEEFDLEEAIHQVEAEEHEGRPPAAGLLGNLVVAAAVVVLGVAAVVGSLAFDAGSARSPEAGTWPLMVSVVIVVLGLGLVVTARRTTDAERFGRTSWLVLVGLATMVVFVAVIPVIGFEIPAALLAFVWLRFLGSEGWRTSIVTSVALVVAFYLIFVGALSVPIPHLF</sequence>
<proteinExistence type="predicted"/>
<feature type="region of interest" description="Disordered" evidence="1">
    <location>
        <begin position="1"/>
        <end position="36"/>
    </location>
</feature>
<feature type="transmembrane region" description="Helical" evidence="2">
    <location>
        <begin position="63"/>
        <end position="87"/>
    </location>
</feature>
<protein>
    <submittedName>
        <fullName evidence="4">Tripartite tricarboxylate transporter TctB family protein</fullName>
    </submittedName>
</protein>
<feature type="compositionally biased region" description="Low complexity" evidence="1">
    <location>
        <begin position="16"/>
        <end position="28"/>
    </location>
</feature>
<organism evidence="4 5">
    <name type="scientific">Geodermatophilus poikilotrophus</name>
    <dbReference type="NCBI Taxonomy" id="1333667"/>
    <lineage>
        <taxon>Bacteria</taxon>
        <taxon>Bacillati</taxon>
        <taxon>Actinomycetota</taxon>
        <taxon>Actinomycetes</taxon>
        <taxon>Geodermatophilales</taxon>
        <taxon>Geodermatophilaceae</taxon>
        <taxon>Geodermatophilus</taxon>
    </lineage>
</organism>
<evidence type="ECO:0000259" key="3">
    <source>
        <dbReference type="Pfam" id="PF07331"/>
    </source>
</evidence>
<reference evidence="5" key="1">
    <citation type="submission" date="2016-10" db="EMBL/GenBank/DDBJ databases">
        <authorList>
            <person name="Varghese N."/>
            <person name="Submissions S."/>
        </authorList>
    </citation>
    <scope>NUCLEOTIDE SEQUENCE [LARGE SCALE GENOMIC DNA]</scope>
    <source>
        <strain evidence="5">DSM 44209</strain>
    </source>
</reference>
<dbReference type="Proteomes" id="UP000198507">
    <property type="component" value="Unassembled WGS sequence"/>
</dbReference>
<feature type="domain" description="DUF1468" evidence="3">
    <location>
        <begin position="68"/>
        <end position="201"/>
    </location>
</feature>
<accession>A0A1H9ZAP0</accession>
<feature type="transmembrane region" description="Helical" evidence="2">
    <location>
        <begin position="178"/>
        <end position="198"/>
    </location>
</feature>
<dbReference type="AlphaFoldDB" id="A0A1H9ZAP0"/>
<dbReference type="InterPro" id="IPR009936">
    <property type="entry name" value="DUF1468"/>
</dbReference>
<keyword evidence="5" id="KW-1185">Reference proteome</keyword>
<evidence type="ECO:0000256" key="1">
    <source>
        <dbReference type="SAM" id="MobiDB-lite"/>
    </source>
</evidence>
<dbReference type="Pfam" id="PF07331">
    <property type="entry name" value="TctB"/>
    <property type="match status" value="1"/>
</dbReference>